<evidence type="ECO:0000313" key="3">
    <source>
        <dbReference type="Proteomes" id="UP000250043"/>
    </source>
</evidence>
<dbReference type="OrthoDB" id="3178019at2759"/>
<proteinExistence type="predicted"/>
<protein>
    <submittedName>
        <fullName evidence="2">Uncharacterized protein</fullName>
    </submittedName>
</protein>
<feature type="region of interest" description="Disordered" evidence="1">
    <location>
        <begin position="532"/>
        <end position="609"/>
    </location>
</feature>
<organism evidence="2 3">
    <name type="scientific">Obba rivulosa</name>
    <dbReference type="NCBI Taxonomy" id="1052685"/>
    <lineage>
        <taxon>Eukaryota</taxon>
        <taxon>Fungi</taxon>
        <taxon>Dikarya</taxon>
        <taxon>Basidiomycota</taxon>
        <taxon>Agaricomycotina</taxon>
        <taxon>Agaricomycetes</taxon>
        <taxon>Polyporales</taxon>
        <taxon>Gelatoporiaceae</taxon>
        <taxon>Obba</taxon>
    </lineage>
</organism>
<name>A0A8E2DW19_9APHY</name>
<gene>
    <name evidence="2" type="ORF">OBBRIDRAFT_799855</name>
</gene>
<dbReference type="AlphaFoldDB" id="A0A8E2DW19"/>
<accession>A0A8E2DW19</accession>
<sequence>MDLTFTPALCETKTVVVPPGAAGPGTELLFRATFGSRAALAQAQRDGVRVEMWTDLPVEGRPAGEWGTYPFDPLPSMQAEGSTFSLIAPEDDTESGLGENVLHCKFRLDLSQTERTRFALTYRLVYPSGEVRWLGRFGGDTVIQIERGLPGLTLYEGWSDLEDGVAVSKADVSEEKVVAKLHLEHKWSTWAIKEDSWPSFSRTGETAASSTILLVPQVSSSTVYLPPVVMLSGAPGTLVGIDSWGDVIVSSGGQLTARIVSRLAPNVLQDTIGSLGGGLHKVVHNHAASPYAIMASRAPGAVIPAALTFIPLRTSVIPSSEEVQLCLRKAASVLSCDNSAFGLYHATTNSFRQISPDVDGNFALRVGRNGGQAILTPVHKLPVEDATEDAWDICLLSPHTDAAVTKIELRAKPAPERVLPTPPPSPPPRRVVPELTERSMNTDPPSMAQVLVPQKEIPRPTPSTESKSILTEDITTPPSMTLVKAHRSPLDEASMVVLLSIFTWFWRMFTDYVLSLLFDVDSEFVVRERHRAEVARSRAHRTRATSLGEQKSVEDDDMSTLAPSEAAHRAADMSDDETETEDTVLGSEYAYASPKARRPSSPSERSGAKVMAPIVRADIRGERISVLVRAPPRRSLSDLQIALDGKHIPGPVVTRFVESGAVVMEFDVGPSNAGSLTVSLAHPSA</sequence>
<reference evidence="2 3" key="1">
    <citation type="submission" date="2016-07" db="EMBL/GenBank/DDBJ databases">
        <title>Draft genome of the white-rot fungus Obba rivulosa 3A-2.</title>
        <authorList>
            <consortium name="DOE Joint Genome Institute"/>
            <person name="Miettinen O."/>
            <person name="Riley R."/>
            <person name="Acob R."/>
            <person name="Barry K."/>
            <person name="Cullen D."/>
            <person name="De Vries R."/>
            <person name="Hainaut M."/>
            <person name="Hatakka A."/>
            <person name="Henrissat B."/>
            <person name="Hilden K."/>
            <person name="Kuo R."/>
            <person name="Labutti K."/>
            <person name="Lipzen A."/>
            <person name="Makela M.R."/>
            <person name="Sandor L."/>
            <person name="Spatafora J.W."/>
            <person name="Grigoriev I.V."/>
            <person name="Hibbett D.S."/>
        </authorList>
    </citation>
    <scope>NUCLEOTIDE SEQUENCE [LARGE SCALE GENOMIC DNA]</scope>
    <source>
        <strain evidence="2 3">3A-2</strain>
    </source>
</reference>
<dbReference type="EMBL" id="KV722330">
    <property type="protein sequence ID" value="OCH96659.1"/>
    <property type="molecule type" value="Genomic_DNA"/>
</dbReference>
<keyword evidence="3" id="KW-1185">Reference proteome</keyword>
<evidence type="ECO:0000256" key="1">
    <source>
        <dbReference type="SAM" id="MobiDB-lite"/>
    </source>
</evidence>
<feature type="compositionally biased region" description="Low complexity" evidence="1">
    <location>
        <begin position="590"/>
        <end position="605"/>
    </location>
</feature>
<dbReference type="Proteomes" id="UP000250043">
    <property type="component" value="Unassembled WGS sequence"/>
</dbReference>
<feature type="compositionally biased region" description="Acidic residues" evidence="1">
    <location>
        <begin position="573"/>
        <end position="582"/>
    </location>
</feature>
<evidence type="ECO:0000313" key="2">
    <source>
        <dbReference type="EMBL" id="OCH96659.1"/>
    </source>
</evidence>